<name>A0A2N1M5J5_9GLOM</name>
<dbReference type="Pfam" id="PF18759">
    <property type="entry name" value="Plavaka"/>
    <property type="match status" value="1"/>
</dbReference>
<dbReference type="Proteomes" id="UP000233469">
    <property type="component" value="Unassembled WGS sequence"/>
</dbReference>
<proteinExistence type="predicted"/>
<accession>A0A2N1M5J5</accession>
<gene>
    <name evidence="1" type="ORF">RhiirC2_799156</name>
</gene>
<sequence length="75" mass="8536">MQKTLPNTANVLSIILYSDATTCDQLGKSSEHLVYLTLGNIPNWRQNKPDAKVLLYYLPMLKAKTNSEKRSRNLI</sequence>
<dbReference type="AlphaFoldDB" id="A0A2N1M5J5"/>
<reference evidence="1 2" key="2">
    <citation type="submission" date="2017-10" db="EMBL/GenBank/DDBJ databases">
        <title>Extensive intraspecific genome diversity in a model arbuscular mycorrhizal fungus.</title>
        <authorList>
            <person name="Chen E.C.H."/>
            <person name="Morin E."/>
            <person name="Baudet D."/>
            <person name="Noel J."/>
            <person name="Ndikumana S."/>
            <person name="Charron P."/>
            <person name="St-Onge C."/>
            <person name="Giorgi J."/>
            <person name="Grigoriev I.V."/>
            <person name="Roux C."/>
            <person name="Martin F.M."/>
            <person name="Corradi N."/>
        </authorList>
    </citation>
    <scope>NUCLEOTIDE SEQUENCE [LARGE SCALE GENOMIC DNA]</scope>
    <source>
        <strain evidence="1 2">C2</strain>
    </source>
</reference>
<dbReference type="EMBL" id="LLXL01005032">
    <property type="protein sequence ID" value="PKK56860.1"/>
    <property type="molecule type" value="Genomic_DNA"/>
</dbReference>
<reference evidence="1 2" key="1">
    <citation type="submission" date="2016-04" db="EMBL/GenBank/DDBJ databases">
        <title>Genome analyses suggest a sexual origin of heterokaryosis in a supposedly ancient asexual fungus.</title>
        <authorList>
            <person name="Ropars J."/>
            <person name="Sedzielewska K."/>
            <person name="Noel J."/>
            <person name="Charron P."/>
            <person name="Farinelli L."/>
            <person name="Marton T."/>
            <person name="Kruger M."/>
            <person name="Pelin A."/>
            <person name="Brachmann A."/>
            <person name="Corradi N."/>
        </authorList>
    </citation>
    <scope>NUCLEOTIDE SEQUENCE [LARGE SCALE GENOMIC DNA]</scope>
    <source>
        <strain evidence="1 2">C2</strain>
    </source>
</reference>
<dbReference type="InterPro" id="IPR041078">
    <property type="entry name" value="Plavaka"/>
</dbReference>
<evidence type="ECO:0000313" key="2">
    <source>
        <dbReference type="Proteomes" id="UP000233469"/>
    </source>
</evidence>
<evidence type="ECO:0000313" key="1">
    <source>
        <dbReference type="EMBL" id="PKK56860.1"/>
    </source>
</evidence>
<organism evidence="1 2">
    <name type="scientific">Rhizophagus irregularis</name>
    <dbReference type="NCBI Taxonomy" id="588596"/>
    <lineage>
        <taxon>Eukaryota</taxon>
        <taxon>Fungi</taxon>
        <taxon>Fungi incertae sedis</taxon>
        <taxon>Mucoromycota</taxon>
        <taxon>Glomeromycotina</taxon>
        <taxon>Glomeromycetes</taxon>
        <taxon>Glomerales</taxon>
        <taxon>Glomeraceae</taxon>
        <taxon>Rhizophagus</taxon>
    </lineage>
</organism>
<comment type="caution">
    <text evidence="1">The sequence shown here is derived from an EMBL/GenBank/DDBJ whole genome shotgun (WGS) entry which is preliminary data.</text>
</comment>
<protein>
    <submittedName>
        <fullName evidence="1">Uncharacterized protein</fullName>
    </submittedName>
</protein>